<keyword evidence="6" id="KW-0472">Membrane</keyword>
<gene>
    <name evidence="8" type="ORF">BDU57DRAFT_103208</name>
</gene>
<dbReference type="InterPro" id="IPR029058">
    <property type="entry name" value="AB_hydrolase_fold"/>
</dbReference>
<evidence type="ECO:0000256" key="5">
    <source>
        <dbReference type="ARBA" id="ARBA00023128"/>
    </source>
</evidence>
<proteinExistence type="predicted"/>
<evidence type="ECO:0000256" key="4">
    <source>
        <dbReference type="ARBA" id="ARBA00022824"/>
    </source>
</evidence>
<evidence type="ECO:0000256" key="3">
    <source>
        <dbReference type="ARBA" id="ARBA00004370"/>
    </source>
</evidence>
<dbReference type="OrthoDB" id="5086500at2759"/>
<evidence type="ECO:0000256" key="6">
    <source>
        <dbReference type="ARBA" id="ARBA00023136"/>
    </source>
</evidence>
<evidence type="ECO:0000256" key="2">
    <source>
        <dbReference type="ARBA" id="ARBA00004240"/>
    </source>
</evidence>
<dbReference type="AlphaFoldDB" id="A0A6A5Q9E7"/>
<dbReference type="GO" id="GO:0005783">
    <property type="term" value="C:endoplasmic reticulum"/>
    <property type="evidence" value="ECO:0007669"/>
    <property type="project" value="UniProtKB-SubCell"/>
</dbReference>
<dbReference type="GO" id="GO:0005739">
    <property type="term" value="C:mitochondrion"/>
    <property type="evidence" value="ECO:0007669"/>
    <property type="project" value="UniProtKB-SubCell"/>
</dbReference>
<comment type="subcellular location">
    <subcellularLocation>
        <location evidence="2">Endoplasmic reticulum</location>
    </subcellularLocation>
    <subcellularLocation>
        <location evidence="3">Membrane</location>
    </subcellularLocation>
    <subcellularLocation>
        <location evidence="1">Mitochondrion</location>
    </subcellularLocation>
</comment>
<accession>A0A6A5Q9E7</accession>
<dbReference type="InterPro" id="IPR027417">
    <property type="entry name" value="P-loop_NTPase"/>
</dbReference>
<dbReference type="Gene3D" id="3.40.50.300">
    <property type="entry name" value="P-loop containing nucleotide triphosphate hydrolases"/>
    <property type="match status" value="1"/>
</dbReference>
<evidence type="ECO:0000313" key="8">
    <source>
        <dbReference type="EMBL" id="KAF1911408.1"/>
    </source>
</evidence>
<dbReference type="Pfam" id="PF13374">
    <property type="entry name" value="TPR_10"/>
    <property type="match status" value="1"/>
</dbReference>
<evidence type="ECO:0000313" key="9">
    <source>
        <dbReference type="Proteomes" id="UP000800096"/>
    </source>
</evidence>
<evidence type="ECO:0000256" key="1">
    <source>
        <dbReference type="ARBA" id="ARBA00004173"/>
    </source>
</evidence>
<dbReference type="EMBL" id="ML979144">
    <property type="protein sequence ID" value="KAF1911408.1"/>
    <property type="molecule type" value="Genomic_DNA"/>
</dbReference>
<keyword evidence="9" id="KW-1185">Reference proteome</keyword>
<keyword evidence="4" id="KW-0256">Endoplasmic reticulum</keyword>
<dbReference type="Gene3D" id="3.40.50.1820">
    <property type="entry name" value="alpha/beta hydrolase"/>
    <property type="match status" value="1"/>
</dbReference>
<reference evidence="8" key="1">
    <citation type="journal article" date="2020" name="Stud. Mycol.">
        <title>101 Dothideomycetes genomes: a test case for predicting lifestyles and emergence of pathogens.</title>
        <authorList>
            <person name="Haridas S."/>
            <person name="Albert R."/>
            <person name="Binder M."/>
            <person name="Bloem J."/>
            <person name="Labutti K."/>
            <person name="Salamov A."/>
            <person name="Andreopoulos B."/>
            <person name="Baker S."/>
            <person name="Barry K."/>
            <person name="Bills G."/>
            <person name="Bluhm B."/>
            <person name="Cannon C."/>
            <person name="Castanera R."/>
            <person name="Culley D."/>
            <person name="Daum C."/>
            <person name="Ezra D."/>
            <person name="Gonzalez J."/>
            <person name="Henrissat B."/>
            <person name="Kuo A."/>
            <person name="Liang C."/>
            <person name="Lipzen A."/>
            <person name="Lutzoni F."/>
            <person name="Magnuson J."/>
            <person name="Mondo S."/>
            <person name="Nolan M."/>
            <person name="Ohm R."/>
            <person name="Pangilinan J."/>
            <person name="Park H.-J."/>
            <person name="Ramirez L."/>
            <person name="Alfaro M."/>
            <person name="Sun H."/>
            <person name="Tritt A."/>
            <person name="Yoshinaga Y."/>
            <person name="Zwiers L.-H."/>
            <person name="Turgeon B."/>
            <person name="Goodwin S."/>
            <person name="Spatafora J."/>
            <person name="Crous P."/>
            <person name="Grigoriev I."/>
        </authorList>
    </citation>
    <scope>NUCLEOTIDE SEQUENCE</scope>
    <source>
        <strain evidence="8">HMLAC05119</strain>
    </source>
</reference>
<feature type="compositionally biased region" description="Polar residues" evidence="7">
    <location>
        <begin position="557"/>
        <end position="583"/>
    </location>
</feature>
<name>A0A6A5Q9E7_AMPQU</name>
<keyword evidence="5" id="KW-0496">Mitochondrion</keyword>
<dbReference type="PANTHER" id="PTHR48182">
    <property type="entry name" value="PROTEIN SERAC1"/>
    <property type="match status" value="1"/>
</dbReference>
<organism evidence="8 9">
    <name type="scientific">Ampelomyces quisqualis</name>
    <name type="common">Powdery mildew agent</name>
    <dbReference type="NCBI Taxonomy" id="50730"/>
    <lineage>
        <taxon>Eukaryota</taxon>
        <taxon>Fungi</taxon>
        <taxon>Dikarya</taxon>
        <taxon>Ascomycota</taxon>
        <taxon>Pezizomycotina</taxon>
        <taxon>Dothideomycetes</taxon>
        <taxon>Pleosporomycetidae</taxon>
        <taxon>Pleosporales</taxon>
        <taxon>Pleosporineae</taxon>
        <taxon>Phaeosphaeriaceae</taxon>
        <taxon>Ampelomyces</taxon>
    </lineage>
</organism>
<dbReference type="SUPFAM" id="SSF53474">
    <property type="entry name" value="alpha/beta-Hydrolases"/>
    <property type="match status" value="1"/>
</dbReference>
<feature type="region of interest" description="Disordered" evidence="7">
    <location>
        <begin position="543"/>
        <end position="619"/>
    </location>
</feature>
<dbReference type="SUPFAM" id="SSF52540">
    <property type="entry name" value="P-loop containing nucleoside triphosphate hydrolases"/>
    <property type="match status" value="1"/>
</dbReference>
<evidence type="ECO:0000256" key="7">
    <source>
        <dbReference type="SAM" id="MobiDB-lite"/>
    </source>
</evidence>
<dbReference type="Gene3D" id="1.25.40.10">
    <property type="entry name" value="Tetratricopeptide repeat domain"/>
    <property type="match status" value="1"/>
</dbReference>
<sequence>MDPLSLTVGVVSALSVALAVALTPASLRRRVRNAQKKRKTDGDEKSVGLETIAQPTESSEFDICFVHGLGGSARSTWTAYDKEMDKTIFWPKDLLCKSFPRARILLYGYETKVHSLCWLADRTLYHHASHLLSDLSTARQNCQDRPLLFVAHSLGGLVVKSALVFAQGLASTSDNTDRKIYLSTFGIVSFGTPQVSPGSPPLINFVDELCATQQFSELRAFGDSKTRQADMAILQTRLESYKSIAREIPEVFCYESIDSALSTRHATVLPKTPGLRHDLCVEVAIEADHNEMCKFHVDNDDYRTIFEAVSTFFHESGTILDKRRARFDRNIGPDIISGGKIRKFGFSVGPHLPPRNNIDLNNGSKSRAPSVEFIHERLLEARFAWLVGQSGPGKTSFALDYAYQRALPKDSTANFSSIFWVDGRCEESLEASFLRIFDILRVYYEQKQAQQASQKNSFVTRDVTIADTTSRRLSARKGDRPLKVRHVMDWFNFPGNDRWLLIFDDVEHPKAKYWRKYCPRSDTGRGYILMICRKDKFGSRYEQDSETARHSDHHQDSSITSFLPSRVNTEETSSSPYHGSWNSGEEGMMLGLESAPPTESSGEDDAHLPPPIIVEPPDRPTSREFLQRLDSRKAFAIDTVSDSLAGIGASLCAPEIIHEQTLEGIINGGISSELLSWVDASVMLSNHDIPTRFLEAGFGKGHASILRGLDTLQTLGLVQKNGRDRDFHIPEDTWRLKRQELDGSQRSAQLACELMVKTIKSLAKSNYPEADDILDEQLLVEHMNACLEIFGRFNSSVECDWDVLAEFCERNGLYVEATGFYNAQVDASRVTIDRREDTENSDGRSFYDARSTMSLAIPERHHRANSSSYTYDISARPRAYRELYSALGAIRMQTKLGKLEDLEIKCKNALSEVQKHQYHDLEYEALRRLIDLERARNHWPGAIEYIQSLAEKLEERKGPSHPDTLAAIHQLATTHADEGDYVMAEPLLERVLIAYTQMFGHAHLRTVMVSVDLAEVYKNHGNTEKAEPLYRIILKTYRQLLGAEHIQTARAQEGLATVYDMQHEYKLADDHFDMALDYAKLLGEESEEYRGMKRRHAVLKERRS</sequence>
<feature type="compositionally biased region" description="Basic and acidic residues" evidence="7">
    <location>
        <begin position="543"/>
        <end position="556"/>
    </location>
</feature>
<protein>
    <recommendedName>
        <fullName evidence="10">NB-ARC domain-containing protein</fullName>
    </recommendedName>
</protein>
<dbReference type="Proteomes" id="UP000800096">
    <property type="component" value="Unassembled WGS sequence"/>
</dbReference>
<dbReference type="PANTHER" id="PTHR48182:SF2">
    <property type="entry name" value="PROTEIN SERAC1"/>
    <property type="match status" value="1"/>
</dbReference>
<evidence type="ECO:0008006" key="10">
    <source>
        <dbReference type="Google" id="ProtNLM"/>
    </source>
</evidence>
<dbReference type="GO" id="GO:0016020">
    <property type="term" value="C:membrane"/>
    <property type="evidence" value="ECO:0007669"/>
    <property type="project" value="UniProtKB-SubCell"/>
</dbReference>
<dbReference type="SUPFAM" id="SSF48452">
    <property type="entry name" value="TPR-like"/>
    <property type="match status" value="1"/>
</dbReference>
<dbReference type="Pfam" id="PF13424">
    <property type="entry name" value="TPR_12"/>
    <property type="match status" value="1"/>
</dbReference>
<dbReference type="InterPro" id="IPR052374">
    <property type="entry name" value="SERAC1"/>
</dbReference>
<dbReference type="InterPro" id="IPR011990">
    <property type="entry name" value="TPR-like_helical_dom_sf"/>
</dbReference>